<evidence type="ECO:0000256" key="3">
    <source>
        <dbReference type="SAM" id="MobiDB-lite"/>
    </source>
</evidence>
<dbReference type="Proteomes" id="UP000027222">
    <property type="component" value="Unassembled WGS sequence"/>
</dbReference>
<dbReference type="GO" id="GO:0005525">
    <property type="term" value="F:GTP binding"/>
    <property type="evidence" value="ECO:0007669"/>
    <property type="project" value="UniProtKB-KW"/>
</dbReference>
<dbReference type="InterPro" id="IPR023179">
    <property type="entry name" value="GTP-bd_ortho_bundle_sf"/>
</dbReference>
<dbReference type="EMBL" id="KL142372">
    <property type="protein sequence ID" value="KDR80151.1"/>
    <property type="molecule type" value="Genomic_DNA"/>
</dbReference>
<dbReference type="GO" id="GO:0003924">
    <property type="term" value="F:GTPase activity"/>
    <property type="evidence" value="ECO:0007669"/>
    <property type="project" value="TreeGrafter"/>
</dbReference>
<evidence type="ECO:0000313" key="5">
    <source>
        <dbReference type="EMBL" id="KDR80151.1"/>
    </source>
</evidence>
<dbReference type="AlphaFoldDB" id="A0A067TAH5"/>
<keyword evidence="6" id="KW-1185">Reference proteome</keyword>
<feature type="domain" description="G" evidence="4">
    <location>
        <begin position="16"/>
        <end position="78"/>
    </location>
</feature>
<dbReference type="PANTHER" id="PTHR45782">
    <property type="entry name" value="MITOCHONDRIAL RIBOSOME-ASSOCIATED GTPASE 1"/>
    <property type="match status" value="1"/>
</dbReference>
<name>A0A067TAH5_GALM3</name>
<dbReference type="GO" id="GO:0032543">
    <property type="term" value="P:mitochondrial translation"/>
    <property type="evidence" value="ECO:0007669"/>
    <property type="project" value="TreeGrafter"/>
</dbReference>
<gene>
    <name evidence="5" type="ORF">GALMADRAFT_1182086</name>
</gene>
<dbReference type="Gene3D" id="3.40.50.300">
    <property type="entry name" value="P-loop containing nucleotide triphosphate hydrolases"/>
    <property type="match status" value="1"/>
</dbReference>
<dbReference type="PANTHER" id="PTHR45782:SF4">
    <property type="entry name" value="MITOCHONDRIAL RIBOSOME-ASSOCIATED GTPASE 1"/>
    <property type="match status" value="1"/>
</dbReference>
<dbReference type="OrthoDB" id="269151at2759"/>
<dbReference type="STRING" id="685588.A0A067TAH5"/>
<accession>A0A067TAH5</accession>
<keyword evidence="2" id="KW-0342">GTP-binding</keyword>
<reference evidence="6" key="1">
    <citation type="journal article" date="2014" name="Proc. Natl. Acad. Sci. U.S.A.">
        <title>Extensive sampling of basidiomycete genomes demonstrates inadequacy of the white-rot/brown-rot paradigm for wood decay fungi.</title>
        <authorList>
            <person name="Riley R."/>
            <person name="Salamov A.A."/>
            <person name="Brown D.W."/>
            <person name="Nagy L.G."/>
            <person name="Floudas D."/>
            <person name="Held B.W."/>
            <person name="Levasseur A."/>
            <person name="Lombard V."/>
            <person name="Morin E."/>
            <person name="Otillar R."/>
            <person name="Lindquist E.A."/>
            <person name="Sun H."/>
            <person name="LaButti K.M."/>
            <person name="Schmutz J."/>
            <person name="Jabbour D."/>
            <person name="Luo H."/>
            <person name="Baker S.E."/>
            <person name="Pisabarro A.G."/>
            <person name="Walton J.D."/>
            <person name="Blanchette R.A."/>
            <person name="Henrissat B."/>
            <person name="Martin F."/>
            <person name="Cullen D."/>
            <person name="Hibbett D.S."/>
            <person name="Grigoriev I.V."/>
        </authorList>
    </citation>
    <scope>NUCLEOTIDE SEQUENCE [LARGE SCALE GENOMIC DNA]</scope>
    <source>
        <strain evidence="6">CBS 339.88</strain>
    </source>
</reference>
<evidence type="ECO:0000313" key="6">
    <source>
        <dbReference type="Proteomes" id="UP000027222"/>
    </source>
</evidence>
<sequence>MAAAAGYSQFERDTRMPNVGKSTLLNALRNMGIKGRTPKAFQTSANPGMTQALSTRLKLSLDPLVYAYDTPGVMLPFLGRGTEGAERGVKLALIAGIKEGLYDMEALAAYLLYRLNVLNPISPAYLHLLPPGASPTSDLEEFLTLLARRMGMIKRGAEVDLSRAAVYFVRWWREEGGLLSAASTLHLGPSPSPEQNLPNTQTQAWGFDFQWDLRPQGTPENWDPSLFIQEKMEQSVDEYVAMTDREEADENNVSQTQVKKKAMLEEKEKRRLKHVKR</sequence>
<dbReference type="GO" id="GO:0005739">
    <property type="term" value="C:mitochondrion"/>
    <property type="evidence" value="ECO:0007669"/>
    <property type="project" value="TreeGrafter"/>
</dbReference>
<protein>
    <recommendedName>
        <fullName evidence="4">G domain-containing protein</fullName>
    </recommendedName>
</protein>
<dbReference type="SUPFAM" id="SSF52540">
    <property type="entry name" value="P-loop containing nucleoside triphosphate hydrolases"/>
    <property type="match status" value="1"/>
</dbReference>
<dbReference type="InterPro" id="IPR006073">
    <property type="entry name" value="GTP-bd"/>
</dbReference>
<proteinExistence type="predicted"/>
<dbReference type="Pfam" id="PF01926">
    <property type="entry name" value="MMR_HSR1"/>
    <property type="match status" value="1"/>
</dbReference>
<organism evidence="5 6">
    <name type="scientific">Galerina marginata (strain CBS 339.88)</name>
    <dbReference type="NCBI Taxonomy" id="685588"/>
    <lineage>
        <taxon>Eukaryota</taxon>
        <taxon>Fungi</taxon>
        <taxon>Dikarya</taxon>
        <taxon>Basidiomycota</taxon>
        <taxon>Agaricomycotina</taxon>
        <taxon>Agaricomycetes</taxon>
        <taxon>Agaricomycetidae</taxon>
        <taxon>Agaricales</taxon>
        <taxon>Agaricineae</taxon>
        <taxon>Strophariaceae</taxon>
        <taxon>Galerina</taxon>
    </lineage>
</organism>
<evidence type="ECO:0000256" key="2">
    <source>
        <dbReference type="ARBA" id="ARBA00023134"/>
    </source>
</evidence>
<dbReference type="Gene3D" id="1.10.1580.10">
    <property type="match status" value="1"/>
</dbReference>
<evidence type="ECO:0000256" key="1">
    <source>
        <dbReference type="ARBA" id="ARBA00022741"/>
    </source>
</evidence>
<evidence type="ECO:0000259" key="4">
    <source>
        <dbReference type="Pfam" id="PF01926"/>
    </source>
</evidence>
<feature type="region of interest" description="Disordered" evidence="3">
    <location>
        <begin position="243"/>
        <end position="277"/>
    </location>
</feature>
<dbReference type="InterPro" id="IPR027417">
    <property type="entry name" value="P-loop_NTPase"/>
</dbReference>
<keyword evidence="1" id="KW-0547">Nucleotide-binding</keyword>
<dbReference type="HOGENOM" id="CLU_1004903_0_0_1"/>